<dbReference type="GO" id="GO:0016874">
    <property type="term" value="F:ligase activity"/>
    <property type="evidence" value="ECO:0007669"/>
    <property type="project" value="UniProtKB-KW"/>
</dbReference>
<organism evidence="1 2">
    <name type="scientific">Candidatus Thermofonsia Clade 3 bacterium</name>
    <dbReference type="NCBI Taxonomy" id="2364212"/>
    <lineage>
        <taxon>Bacteria</taxon>
        <taxon>Bacillati</taxon>
        <taxon>Chloroflexota</taxon>
        <taxon>Candidatus Thermofontia</taxon>
        <taxon>Candidatus Thermofonsia Clade 3</taxon>
    </lineage>
</organism>
<proteinExistence type="predicted"/>
<accession>A0A2M8QAR5</accession>
<evidence type="ECO:0000313" key="1">
    <source>
        <dbReference type="EMBL" id="PJF46875.1"/>
    </source>
</evidence>
<dbReference type="GO" id="GO:0004521">
    <property type="term" value="F:RNA endonuclease activity"/>
    <property type="evidence" value="ECO:0007669"/>
    <property type="project" value="TreeGrafter"/>
</dbReference>
<reference evidence="1 2" key="1">
    <citation type="submission" date="2017-11" db="EMBL/GenBank/DDBJ databases">
        <title>Evolution of Phototrophy in the Chloroflexi Phylum Driven by Horizontal Gene Transfer.</title>
        <authorList>
            <person name="Ward L.M."/>
            <person name="Hemp J."/>
            <person name="Shih P.M."/>
            <person name="Mcglynn S.E."/>
            <person name="Fischer W."/>
        </authorList>
    </citation>
    <scope>NUCLEOTIDE SEQUENCE [LARGE SCALE GENOMIC DNA]</scope>
    <source>
        <strain evidence="1">JP3_7</strain>
    </source>
</reference>
<sequence length="339" mass="37195">MSDLLRLTDDGLYCEAGDFWIDPWRPVRRAVITHAHADHARPGSEAYLTSSEGRHVLRLRLGPDALIEAVPYGQPVFMNGVRVSLHPAGHILGSAQIRVEHKGEVWVVTGDYKTTPDPTCALFELVRCHVFVSECTFGLPIYHWPDPRTVFAQIHAWWQANAAAGRASVIYGYALGKAQRILAGVDASVGPLLTHGAVERVNAAYRESGVALPATEYVGGVADRARYRGALIIAPPSAHGAPWVRRFGDCATAIASGWMQVRGMRRRRAVDRGFVLSDHVDWDELMRTIEATGAERVLLTHGYTAVVARYLQERGLQADVLSTRFVGDADDIDAIAEKA</sequence>
<dbReference type="InterPro" id="IPR036866">
    <property type="entry name" value="RibonucZ/Hydroxyglut_hydro"/>
</dbReference>
<name>A0A2M8QAR5_9CHLR</name>
<evidence type="ECO:0000313" key="2">
    <source>
        <dbReference type="Proteomes" id="UP000230790"/>
    </source>
</evidence>
<dbReference type="InterPro" id="IPR050698">
    <property type="entry name" value="MBL"/>
</dbReference>
<dbReference type="PANTHER" id="PTHR11203">
    <property type="entry name" value="CLEAVAGE AND POLYADENYLATION SPECIFICITY FACTOR FAMILY MEMBER"/>
    <property type="match status" value="1"/>
</dbReference>
<dbReference type="Proteomes" id="UP000230790">
    <property type="component" value="Unassembled WGS sequence"/>
</dbReference>
<dbReference type="SUPFAM" id="SSF56281">
    <property type="entry name" value="Metallo-hydrolase/oxidoreductase"/>
    <property type="match status" value="1"/>
</dbReference>
<dbReference type="AlphaFoldDB" id="A0A2M8QAR5"/>
<dbReference type="PANTHER" id="PTHR11203:SF49">
    <property type="entry name" value="BLL1145 PROTEIN"/>
    <property type="match status" value="1"/>
</dbReference>
<protein>
    <submittedName>
        <fullName evidence="1">DNA ligase-associated DEXH box helicase</fullName>
    </submittedName>
</protein>
<dbReference type="NCBIfam" id="TIGR04122">
    <property type="entry name" value="Xnuc_lig_assoc"/>
    <property type="match status" value="1"/>
</dbReference>
<dbReference type="EMBL" id="PGTN01000085">
    <property type="protein sequence ID" value="PJF46875.1"/>
    <property type="molecule type" value="Genomic_DNA"/>
</dbReference>
<comment type="caution">
    <text evidence="1">The sequence shown here is derived from an EMBL/GenBank/DDBJ whole genome shotgun (WGS) entry which is preliminary data.</text>
</comment>
<keyword evidence="1" id="KW-0436">Ligase</keyword>
<dbReference type="Gene3D" id="3.60.15.10">
    <property type="entry name" value="Ribonuclease Z/Hydroxyacylglutathione hydrolase-like"/>
    <property type="match status" value="1"/>
</dbReference>
<gene>
    <name evidence="1" type="ORF">CUN48_11560</name>
</gene>
<dbReference type="InterPro" id="IPR026360">
    <property type="entry name" value="Xnuc_lig_assoc"/>
</dbReference>